<name>A0A381NPX7_9ZZZZ</name>
<dbReference type="EMBL" id="UINC01000517">
    <property type="protein sequence ID" value="SUZ56672.1"/>
    <property type="molecule type" value="Genomic_DNA"/>
</dbReference>
<comment type="subcellular location">
    <subcellularLocation>
        <location evidence="1">Cell outer membrane</location>
    </subcellularLocation>
</comment>
<evidence type="ECO:0000256" key="2">
    <source>
        <dbReference type="ARBA" id="ARBA00023136"/>
    </source>
</evidence>
<dbReference type="InterPro" id="IPR013784">
    <property type="entry name" value="Carb-bd-like_fold"/>
</dbReference>
<accession>A0A381NPX7</accession>
<dbReference type="SUPFAM" id="SSF49452">
    <property type="entry name" value="Starch-binding domain-like"/>
    <property type="match status" value="1"/>
</dbReference>
<dbReference type="GO" id="GO:0009279">
    <property type="term" value="C:cell outer membrane"/>
    <property type="evidence" value="ECO:0007669"/>
    <property type="project" value="UniProtKB-SubCell"/>
</dbReference>
<feature type="region of interest" description="Disordered" evidence="4">
    <location>
        <begin position="509"/>
        <end position="531"/>
    </location>
</feature>
<evidence type="ECO:0000256" key="1">
    <source>
        <dbReference type="ARBA" id="ARBA00004442"/>
    </source>
</evidence>
<protein>
    <recommendedName>
        <fullName evidence="5">TonB-dependent receptor plug domain-containing protein</fullName>
    </recommendedName>
</protein>
<dbReference type="AlphaFoldDB" id="A0A381NPX7"/>
<organism evidence="6">
    <name type="scientific">marine metagenome</name>
    <dbReference type="NCBI Taxonomy" id="408172"/>
    <lineage>
        <taxon>unclassified sequences</taxon>
        <taxon>metagenomes</taxon>
        <taxon>ecological metagenomes</taxon>
    </lineage>
</organism>
<dbReference type="Gene3D" id="2.60.40.1120">
    <property type="entry name" value="Carboxypeptidase-like, regulatory domain"/>
    <property type="match status" value="1"/>
</dbReference>
<evidence type="ECO:0000259" key="5">
    <source>
        <dbReference type="Pfam" id="PF07715"/>
    </source>
</evidence>
<reference evidence="6" key="1">
    <citation type="submission" date="2018-05" db="EMBL/GenBank/DDBJ databases">
        <authorList>
            <person name="Lanie J.A."/>
            <person name="Ng W.-L."/>
            <person name="Kazmierczak K.M."/>
            <person name="Andrzejewski T.M."/>
            <person name="Davidsen T.M."/>
            <person name="Wayne K.J."/>
            <person name="Tettelin H."/>
            <person name="Glass J.I."/>
            <person name="Rusch D."/>
            <person name="Podicherti R."/>
            <person name="Tsui H.-C.T."/>
            <person name="Winkler M.E."/>
        </authorList>
    </citation>
    <scope>NUCLEOTIDE SEQUENCE</scope>
</reference>
<evidence type="ECO:0000256" key="4">
    <source>
        <dbReference type="SAM" id="MobiDB-lite"/>
    </source>
</evidence>
<proteinExistence type="predicted"/>
<dbReference type="GO" id="GO:0030246">
    <property type="term" value="F:carbohydrate binding"/>
    <property type="evidence" value="ECO:0007669"/>
    <property type="project" value="InterPro"/>
</dbReference>
<evidence type="ECO:0000313" key="6">
    <source>
        <dbReference type="EMBL" id="SUZ56672.1"/>
    </source>
</evidence>
<dbReference type="Gene3D" id="2.170.130.10">
    <property type="entry name" value="TonB-dependent receptor, plug domain"/>
    <property type="match status" value="1"/>
</dbReference>
<evidence type="ECO:0000256" key="3">
    <source>
        <dbReference type="ARBA" id="ARBA00023237"/>
    </source>
</evidence>
<dbReference type="InterPro" id="IPR012910">
    <property type="entry name" value="Plug_dom"/>
</dbReference>
<feature type="domain" description="TonB-dependent receptor plug" evidence="5">
    <location>
        <begin position="136"/>
        <end position="227"/>
    </location>
</feature>
<dbReference type="Pfam" id="PF07715">
    <property type="entry name" value="Plug"/>
    <property type="match status" value="1"/>
</dbReference>
<dbReference type="InterPro" id="IPR036942">
    <property type="entry name" value="Beta-barrel_TonB_sf"/>
</dbReference>
<keyword evidence="2" id="KW-0472">Membrane</keyword>
<dbReference type="Pfam" id="PF13620">
    <property type="entry name" value="CarboxypepD_reg"/>
    <property type="match status" value="1"/>
</dbReference>
<sequence>MEDNKMMDRNSYASKIVLLLTVAVFVGGSLIGQTAGKVRGTVTDESTGEALVGANVLIDGTSLGAATDENGEYFILNVSPGTYTVRAQLIGYAEDVSSDIRVYIDLTTTVDFSTSPEALEGAAVEVFARRALVQPDVAGTVINVSGSDIENIPVRSVGDFISQQAGVESGMVIRGSGINETAFVIDGISTRGGRDGTPTTAIALTSVDELQIQTGGMSASVGNARGGAINIVTKDPRDRMILDVLINQTPASNMSFAEGAEIVKDDDAYWWKPYKDENMNSAGTDGGAWDNYYKAQYPAFTGWDAHMDGTSGVGATLTKADWLEVFDWHHRKNTEVTEAFSSIDLTFGMPLGGTGLRFLVSYLNNNEPYFYPQARASFNENSVHAKLMYDLSSSMKLMAFVKTANQEGTAHEAWDMLHVPYPQRGGTPLYPWGAGSANSTLVFNSNQGISPTETLINQNGDHVGRSVIFSWDRYAITDYNTNIMGATFTHTLNAKSFYNLGFSMNSEEFKTGPNTRRGSTNSGPGDSNSDVPSAVVKLYGAGGTGVDSLVWTPWGWTSDGMSNPGSGARLGGHWARGRDDSKISTTNINFDYTTQLNSTNQVNAGFWMSMYDYDMEYGSSDSVIVHVERGAQKWQKTPMQAGLYAEDKLEFKGMIATLGMSMDYYNPNTDWWNYGDYARDLTAKEKGEIGDERFSDVDAEAAETQVTWNPKIRIAFPITVNSKLYFNYGTYRQQLTAQESFMIWQAWRGEVHQIGDPSNPMPKTVSYEVGYEQALRDAYLLRVGGYYKDNSLQSKTVWYQSIDSEVSYNKSQPYNYSDTRGLEFSLSKNMGDMRGYFNYTYSVRTQGNFGWGSQYENDVTQATYELTSTDHYQIKPVAEPFASANLEYVAPKSMGPLADFRVTLNGGWRAGRHFTWVGPGGASVPGVNNNIQMRDFFFLNARLSKNFNVGGSRVMVFADIQNLLNWKYMYFSPYNPDGGPFEGQGHGGTDWDNYMTSLHMPTEFWNEVDANEMTYNAIAGDDRPGTFRERDVAYVPIEVVASTDGIEALAADLTQLPTLIQTENVLYYDHESGNYYRWDGTNFGPAANSFVDDVKKDKAYIDMPNEWHRTFLNPRTISVGVRVSF</sequence>
<dbReference type="Gene3D" id="2.40.170.20">
    <property type="entry name" value="TonB-dependent receptor, beta-barrel domain"/>
    <property type="match status" value="1"/>
</dbReference>
<dbReference type="InterPro" id="IPR037066">
    <property type="entry name" value="Plug_dom_sf"/>
</dbReference>
<gene>
    <name evidence="6" type="ORF">METZ01_LOCUS9526</name>
</gene>
<keyword evidence="3" id="KW-0998">Cell outer membrane</keyword>
<dbReference type="SUPFAM" id="SSF56935">
    <property type="entry name" value="Porins"/>
    <property type="match status" value="1"/>
</dbReference>